<name>A0A3M7QP57_BRAPC</name>
<proteinExistence type="predicted"/>
<evidence type="ECO:0000313" key="2">
    <source>
        <dbReference type="Proteomes" id="UP000276133"/>
    </source>
</evidence>
<accession>A0A3M7QP57</accession>
<organism evidence="1 2">
    <name type="scientific">Brachionus plicatilis</name>
    <name type="common">Marine rotifer</name>
    <name type="synonym">Brachionus muelleri</name>
    <dbReference type="NCBI Taxonomy" id="10195"/>
    <lineage>
        <taxon>Eukaryota</taxon>
        <taxon>Metazoa</taxon>
        <taxon>Spiralia</taxon>
        <taxon>Gnathifera</taxon>
        <taxon>Rotifera</taxon>
        <taxon>Eurotatoria</taxon>
        <taxon>Monogononta</taxon>
        <taxon>Pseudotrocha</taxon>
        <taxon>Ploima</taxon>
        <taxon>Brachionidae</taxon>
        <taxon>Brachionus</taxon>
    </lineage>
</organism>
<keyword evidence="2" id="KW-1185">Reference proteome</keyword>
<dbReference type="EMBL" id="REGN01005588">
    <property type="protein sequence ID" value="RNA12854.1"/>
    <property type="molecule type" value="Genomic_DNA"/>
</dbReference>
<gene>
    <name evidence="1" type="ORF">BpHYR1_038637</name>
</gene>
<dbReference type="AlphaFoldDB" id="A0A3M7QP57"/>
<dbReference type="Proteomes" id="UP000276133">
    <property type="component" value="Unassembled WGS sequence"/>
</dbReference>
<reference evidence="1 2" key="1">
    <citation type="journal article" date="2018" name="Sci. Rep.">
        <title>Genomic signatures of local adaptation to the degree of environmental predictability in rotifers.</title>
        <authorList>
            <person name="Franch-Gras L."/>
            <person name="Hahn C."/>
            <person name="Garcia-Roger E.M."/>
            <person name="Carmona M.J."/>
            <person name="Serra M."/>
            <person name="Gomez A."/>
        </authorList>
    </citation>
    <scope>NUCLEOTIDE SEQUENCE [LARGE SCALE GENOMIC DNA]</scope>
    <source>
        <strain evidence="1">HYR1</strain>
    </source>
</reference>
<sequence length="63" mass="7313">MPRSNTSLEAWHKSFSQDIASHPCVNELIKNFIIEQHAVECRLEEIKSGVIFQKDKRKIDSDD</sequence>
<protein>
    <submittedName>
        <fullName evidence="1">Uncharacterized protein</fullName>
    </submittedName>
</protein>
<comment type="caution">
    <text evidence="1">The sequence shown here is derived from an EMBL/GenBank/DDBJ whole genome shotgun (WGS) entry which is preliminary data.</text>
</comment>
<evidence type="ECO:0000313" key="1">
    <source>
        <dbReference type="EMBL" id="RNA12854.1"/>
    </source>
</evidence>